<dbReference type="EMBL" id="BMAT01005665">
    <property type="protein sequence ID" value="GFR98085.1"/>
    <property type="molecule type" value="Genomic_DNA"/>
</dbReference>
<name>A0AAV4HNC5_9GAST</name>
<gene>
    <name evidence="2" type="ORF">ElyMa_002761600</name>
</gene>
<dbReference type="InterPro" id="IPR048366">
    <property type="entry name" value="TNP-like_GBD"/>
</dbReference>
<keyword evidence="3" id="KW-1185">Reference proteome</keyword>
<accession>A0AAV4HNC5</accession>
<reference evidence="2 3" key="1">
    <citation type="journal article" date="2021" name="Elife">
        <title>Chloroplast acquisition without the gene transfer in kleptoplastic sea slugs, Plakobranchus ocellatus.</title>
        <authorList>
            <person name="Maeda T."/>
            <person name="Takahashi S."/>
            <person name="Yoshida T."/>
            <person name="Shimamura S."/>
            <person name="Takaki Y."/>
            <person name="Nagai Y."/>
            <person name="Toyoda A."/>
            <person name="Suzuki Y."/>
            <person name="Arimoto A."/>
            <person name="Ishii H."/>
            <person name="Satoh N."/>
            <person name="Nishiyama T."/>
            <person name="Hasebe M."/>
            <person name="Maruyama T."/>
            <person name="Minagawa J."/>
            <person name="Obokata J."/>
            <person name="Shigenobu S."/>
        </authorList>
    </citation>
    <scope>NUCLEOTIDE SEQUENCE [LARGE SCALE GENOMIC DNA]</scope>
</reference>
<dbReference type="AlphaFoldDB" id="A0AAV4HNC5"/>
<organism evidence="2 3">
    <name type="scientific">Elysia marginata</name>
    <dbReference type="NCBI Taxonomy" id="1093978"/>
    <lineage>
        <taxon>Eukaryota</taxon>
        <taxon>Metazoa</taxon>
        <taxon>Spiralia</taxon>
        <taxon>Lophotrochozoa</taxon>
        <taxon>Mollusca</taxon>
        <taxon>Gastropoda</taxon>
        <taxon>Heterobranchia</taxon>
        <taxon>Euthyneura</taxon>
        <taxon>Panpulmonata</taxon>
        <taxon>Sacoglossa</taxon>
        <taxon>Placobranchoidea</taxon>
        <taxon>Plakobranchidae</taxon>
        <taxon>Elysia</taxon>
    </lineage>
</organism>
<dbReference type="Proteomes" id="UP000762676">
    <property type="component" value="Unassembled WGS sequence"/>
</dbReference>
<dbReference type="PANTHER" id="PTHR47577:SF2">
    <property type="entry name" value="THAP DOMAIN CONTAINING 9"/>
    <property type="match status" value="1"/>
</dbReference>
<proteinExistence type="predicted"/>
<evidence type="ECO:0000259" key="1">
    <source>
        <dbReference type="Pfam" id="PF21788"/>
    </source>
</evidence>
<sequence>MHSNKEIKWCYIESLNAVQQKDDLHLANKWKVRHINYQKSKMNVKLAAQTLSHSVADAIDFLKEDVKLPEFQGSEATTDFIRKIDTLFDLCNSRSAALLAKGTKKKINRDNLQEKWKPSNFSLLISLS</sequence>
<comment type="caution">
    <text evidence="2">The sequence shown here is derived from an EMBL/GenBank/DDBJ whole genome shotgun (WGS) entry which is preliminary data.</text>
</comment>
<protein>
    <submittedName>
        <fullName evidence="2">THAP domain-containing protein 9-like protein</fullName>
    </submittedName>
</protein>
<evidence type="ECO:0000313" key="3">
    <source>
        <dbReference type="Proteomes" id="UP000762676"/>
    </source>
</evidence>
<dbReference type="Pfam" id="PF21788">
    <property type="entry name" value="TNP-like_GBD"/>
    <property type="match status" value="1"/>
</dbReference>
<dbReference type="PANTHER" id="PTHR47577">
    <property type="entry name" value="THAP DOMAIN-CONTAINING PROTEIN 6"/>
    <property type="match status" value="1"/>
</dbReference>
<feature type="domain" description="Transposable element P transposase-like GTP-binding insertion" evidence="1">
    <location>
        <begin position="3"/>
        <end position="104"/>
    </location>
</feature>
<evidence type="ECO:0000313" key="2">
    <source>
        <dbReference type="EMBL" id="GFR98085.1"/>
    </source>
</evidence>